<evidence type="ECO:0000259" key="8">
    <source>
        <dbReference type="PROSITE" id="PS51184"/>
    </source>
</evidence>
<accession>A0A1X0QV36</accession>
<dbReference type="VEuPathDB" id="FungiDB:BCV72DRAFT_251749"/>
<dbReference type="PROSITE" id="PS51805">
    <property type="entry name" value="EPHD"/>
    <property type="match status" value="1"/>
</dbReference>
<dbReference type="PROSITE" id="PS51184">
    <property type="entry name" value="JMJC"/>
    <property type="match status" value="1"/>
</dbReference>
<evidence type="ECO:0000256" key="6">
    <source>
        <dbReference type="ARBA" id="ARBA00049349"/>
    </source>
</evidence>
<dbReference type="Gene3D" id="3.30.40.10">
    <property type="entry name" value="Zinc/RING finger domain, C3HC4 (zinc finger)"/>
    <property type="match status" value="1"/>
</dbReference>
<dbReference type="Pfam" id="PF02373">
    <property type="entry name" value="JmjC"/>
    <property type="match status" value="1"/>
</dbReference>
<evidence type="ECO:0000256" key="5">
    <source>
        <dbReference type="ARBA" id="ARBA00022833"/>
    </source>
</evidence>
<dbReference type="InterPro" id="IPR001965">
    <property type="entry name" value="Znf_PHD"/>
</dbReference>
<dbReference type="SMART" id="SM00249">
    <property type="entry name" value="PHD"/>
    <property type="match status" value="1"/>
</dbReference>
<dbReference type="PANTHER" id="PTHR10694">
    <property type="entry name" value="LYSINE-SPECIFIC DEMETHYLASE"/>
    <property type="match status" value="1"/>
</dbReference>
<keyword evidence="5" id="KW-0862">Zinc</keyword>
<sequence>MEEFKDFKTFMEAIDEYGKKAGIVKIIPPKEWSEQLPGLIADKINDIKIRKPITQHILGNNGIFSQTNIEKRGTFTVNQWFELCQQPGHRPPTKKQKGILYDMIDNELLSNYLKNETKTSFLSTDQYKDIERYYWRTIAFNQAMYGADLLGTFFDDSIHFWNLNKLDNVLNNLKTVVPGVNSPYLYFGMWKATFAWHVEDMDLYSINLIHFGAPKQWYVIPPDYRKKFENFMQDQFYIQYKHCHQFLRHKTFIISPTVLKEQGIPIQRCVQQPGEIIITFPYGYHSGYNLDFNCAESVNFALDSWVPIGKIAKACECIEDTVMIDVDEIAPKQENKPQQEERLKTGIKTKCVLCPVEKPSFVSKDDDYCLMPFAQGVYVHKLCAEAMDETYIAKDRVYGVDDIPPIRKKLICIYCKKKSGACMQCCYDKCSRSFHATCAVESGAIMKRKAGRGSASKRSLYDAHCSQHDPKKIKDRQYIKEMANKLKRDLEIYTKWKDGVCKGRIQKCIPKQKVCKVLLQNGTVKRVYWRDIQLSPP</sequence>
<evidence type="ECO:0000259" key="7">
    <source>
        <dbReference type="PROSITE" id="PS51183"/>
    </source>
</evidence>
<dbReference type="EC" id="1.14.11.66" evidence="2"/>
<keyword evidence="3" id="KW-0479">Metal-binding</keyword>
<dbReference type="Pfam" id="PF02375">
    <property type="entry name" value="JmjN"/>
    <property type="match status" value="1"/>
</dbReference>
<dbReference type="GO" id="GO:0000785">
    <property type="term" value="C:chromatin"/>
    <property type="evidence" value="ECO:0007669"/>
    <property type="project" value="TreeGrafter"/>
</dbReference>
<dbReference type="GO" id="GO:0051864">
    <property type="term" value="F:histone H3K36 demethylase activity"/>
    <property type="evidence" value="ECO:0007669"/>
    <property type="project" value="TreeGrafter"/>
</dbReference>
<dbReference type="GO" id="GO:0008270">
    <property type="term" value="F:zinc ion binding"/>
    <property type="evidence" value="ECO:0007669"/>
    <property type="project" value="UniProtKB-KW"/>
</dbReference>
<name>A0A1X0QV36_RHIZD</name>
<evidence type="ECO:0000256" key="1">
    <source>
        <dbReference type="ARBA" id="ARBA00009711"/>
    </source>
</evidence>
<dbReference type="InterPro" id="IPR003349">
    <property type="entry name" value="JmjN"/>
</dbReference>
<dbReference type="PROSITE" id="PS51183">
    <property type="entry name" value="JMJN"/>
    <property type="match status" value="1"/>
</dbReference>
<dbReference type="GO" id="GO:0005634">
    <property type="term" value="C:nucleus"/>
    <property type="evidence" value="ECO:0007669"/>
    <property type="project" value="TreeGrafter"/>
</dbReference>
<dbReference type="InterPro" id="IPR034732">
    <property type="entry name" value="EPHD"/>
</dbReference>
<dbReference type="GO" id="GO:0140684">
    <property type="term" value="F:histone H3K9me2/H3K9me3 demethylase activity"/>
    <property type="evidence" value="ECO:0007669"/>
    <property type="project" value="UniProtKB-EC"/>
</dbReference>
<evidence type="ECO:0000256" key="4">
    <source>
        <dbReference type="ARBA" id="ARBA00022771"/>
    </source>
</evidence>
<feature type="domain" description="JmjN" evidence="7">
    <location>
        <begin position="1"/>
        <end position="35"/>
    </location>
</feature>
<dbReference type="PANTHER" id="PTHR10694:SF7">
    <property type="entry name" value="[HISTONE H3]-TRIMETHYL-L-LYSINE(9) DEMETHYLASE"/>
    <property type="match status" value="1"/>
</dbReference>
<dbReference type="SMART" id="SM00558">
    <property type="entry name" value="JmjC"/>
    <property type="match status" value="1"/>
</dbReference>
<evidence type="ECO:0000256" key="3">
    <source>
        <dbReference type="ARBA" id="ARBA00022723"/>
    </source>
</evidence>
<dbReference type="GO" id="GO:0010468">
    <property type="term" value="P:regulation of gene expression"/>
    <property type="evidence" value="ECO:0007669"/>
    <property type="project" value="TreeGrafter"/>
</dbReference>
<dbReference type="SUPFAM" id="SSF51197">
    <property type="entry name" value="Clavaminate synthase-like"/>
    <property type="match status" value="1"/>
</dbReference>
<evidence type="ECO:0000313" key="10">
    <source>
        <dbReference type="EMBL" id="ORE03617.1"/>
    </source>
</evidence>
<proteinExistence type="inferred from homology"/>
<protein>
    <recommendedName>
        <fullName evidence="2">[histone H3]-trimethyl-L-lysine(9) demethylase</fullName>
        <ecNumber evidence="2">1.14.11.66</ecNumber>
    </recommendedName>
</protein>
<comment type="similarity">
    <text evidence="1">Belongs to the JHDM3 histone demethylase family.</text>
</comment>
<reference evidence="10" key="1">
    <citation type="journal article" date="2016" name="Proc. Natl. Acad. Sci. U.S.A.">
        <title>Lipid metabolic changes in an early divergent fungus govern the establishment of a mutualistic symbiosis with endobacteria.</title>
        <authorList>
            <person name="Lastovetsky O.A."/>
            <person name="Gaspar M.L."/>
            <person name="Mondo S.J."/>
            <person name="LaButti K.M."/>
            <person name="Sandor L."/>
            <person name="Grigoriev I.V."/>
            <person name="Henry S.A."/>
            <person name="Pawlowska T.E."/>
        </authorList>
    </citation>
    <scope>NUCLEOTIDE SEQUENCE [LARGE SCALE GENOMIC DNA]</scope>
    <source>
        <strain evidence="10">ATCC 52814</strain>
    </source>
</reference>
<dbReference type="SMART" id="SM00545">
    <property type="entry name" value="JmjN"/>
    <property type="match status" value="1"/>
</dbReference>
<dbReference type="Pfam" id="PF13771">
    <property type="entry name" value="zf-HC5HC2H"/>
    <property type="match status" value="1"/>
</dbReference>
<dbReference type="Gene3D" id="2.60.120.650">
    <property type="entry name" value="Cupin"/>
    <property type="match status" value="1"/>
</dbReference>
<keyword evidence="4" id="KW-0863">Zinc-finger</keyword>
<dbReference type="OrthoDB" id="9547406at2759"/>
<dbReference type="InterPro" id="IPR013083">
    <property type="entry name" value="Znf_RING/FYVE/PHD"/>
</dbReference>
<evidence type="ECO:0000259" key="9">
    <source>
        <dbReference type="PROSITE" id="PS51805"/>
    </source>
</evidence>
<organism evidence="10">
    <name type="scientific">Rhizopus microsporus var. microsporus</name>
    <dbReference type="NCBI Taxonomy" id="86635"/>
    <lineage>
        <taxon>Eukaryota</taxon>
        <taxon>Fungi</taxon>
        <taxon>Fungi incertae sedis</taxon>
        <taxon>Mucoromycota</taxon>
        <taxon>Mucoromycotina</taxon>
        <taxon>Mucoromycetes</taxon>
        <taxon>Mucorales</taxon>
        <taxon>Mucorineae</taxon>
        <taxon>Rhizopodaceae</taxon>
        <taxon>Rhizopus</taxon>
    </lineage>
</organism>
<dbReference type="Proteomes" id="UP000242414">
    <property type="component" value="Unassembled WGS sequence"/>
</dbReference>
<feature type="domain" description="PHD-type" evidence="9">
    <location>
        <begin position="348"/>
        <end position="469"/>
    </location>
</feature>
<dbReference type="AlphaFoldDB" id="A0A1X0QV36"/>
<dbReference type="InterPro" id="IPR003347">
    <property type="entry name" value="JmjC_dom"/>
</dbReference>
<feature type="domain" description="JmjC" evidence="8">
    <location>
        <begin position="155"/>
        <end position="317"/>
    </location>
</feature>
<dbReference type="EMBL" id="KV921997">
    <property type="protein sequence ID" value="ORE03617.1"/>
    <property type="molecule type" value="Genomic_DNA"/>
</dbReference>
<dbReference type="CDD" id="cd15571">
    <property type="entry name" value="ePHD"/>
    <property type="match status" value="1"/>
</dbReference>
<gene>
    <name evidence="10" type="ORF">BCV72DRAFT_251749</name>
</gene>
<comment type="catalytic activity">
    <reaction evidence="6">
        <text>N(6),N(6),N(6)-trimethyl-L-lysyl(9)-[histone H3] + 2 2-oxoglutarate + 2 O2 = N(6)-methyl-L-lysyl(9)-[histone H3] + 2 formaldehyde + 2 succinate + 2 CO2</text>
        <dbReference type="Rhea" id="RHEA:60200"/>
        <dbReference type="Rhea" id="RHEA-COMP:15538"/>
        <dbReference type="Rhea" id="RHEA-COMP:15542"/>
        <dbReference type="ChEBI" id="CHEBI:15379"/>
        <dbReference type="ChEBI" id="CHEBI:16526"/>
        <dbReference type="ChEBI" id="CHEBI:16810"/>
        <dbReference type="ChEBI" id="CHEBI:16842"/>
        <dbReference type="ChEBI" id="CHEBI:30031"/>
        <dbReference type="ChEBI" id="CHEBI:61929"/>
        <dbReference type="ChEBI" id="CHEBI:61961"/>
        <dbReference type="EC" id="1.14.11.66"/>
    </reaction>
</comment>
<evidence type="ECO:0000256" key="2">
    <source>
        <dbReference type="ARBA" id="ARBA00012900"/>
    </source>
</evidence>